<keyword evidence="1" id="KW-0472">Membrane</keyword>
<comment type="caution">
    <text evidence="3">The sequence shown here is derived from an EMBL/GenBank/DDBJ whole genome shotgun (WGS) entry which is preliminary data.</text>
</comment>
<accession>A0A5B2TMR6</accession>
<keyword evidence="1" id="KW-0812">Transmembrane</keyword>
<evidence type="ECO:0000256" key="1">
    <source>
        <dbReference type="SAM" id="Phobius"/>
    </source>
</evidence>
<gene>
    <name evidence="3" type="primary">traM</name>
    <name evidence="3" type="ORF">F0361_16310</name>
</gene>
<dbReference type="AlphaFoldDB" id="A0A5B2TMR6"/>
<dbReference type="EMBL" id="VUOE01000003">
    <property type="protein sequence ID" value="KAA2215757.1"/>
    <property type="molecule type" value="Genomic_DNA"/>
</dbReference>
<protein>
    <submittedName>
        <fullName evidence="3">Conjugative transposon protein TraM</fullName>
    </submittedName>
</protein>
<reference evidence="3 4" key="1">
    <citation type="submission" date="2019-09" db="EMBL/GenBank/DDBJ databases">
        <authorList>
            <person name="Khan S.A."/>
            <person name="Jeon C.O."/>
            <person name="Chun B.H."/>
            <person name="Jeong S.E."/>
        </authorList>
    </citation>
    <scope>NUCLEOTIDE SEQUENCE [LARGE SCALE GENOMIC DNA]</scope>
    <source>
        <strain evidence="3 4">KCTC 42508</strain>
    </source>
</reference>
<proteinExistence type="predicted"/>
<evidence type="ECO:0000259" key="2">
    <source>
        <dbReference type="Pfam" id="PF12508"/>
    </source>
</evidence>
<organism evidence="3 4">
    <name type="scientific">Maribacter flavus</name>
    <dbReference type="NCBI Taxonomy" id="1658664"/>
    <lineage>
        <taxon>Bacteria</taxon>
        <taxon>Pseudomonadati</taxon>
        <taxon>Bacteroidota</taxon>
        <taxon>Flavobacteriia</taxon>
        <taxon>Flavobacteriales</taxon>
        <taxon>Flavobacteriaceae</taxon>
        <taxon>Maribacter</taxon>
    </lineage>
</organism>
<evidence type="ECO:0000313" key="4">
    <source>
        <dbReference type="Proteomes" id="UP000323188"/>
    </source>
</evidence>
<name>A0A5B2TMR6_9FLAO</name>
<dbReference type="Proteomes" id="UP000323188">
    <property type="component" value="Unassembled WGS sequence"/>
</dbReference>
<sequence>MEKITTLITEFNTWINKHQKFALSLPIGILLLLFFITNSLSSMREVSPSDTENKGYNNFLPNQENELEVKDPQSLFKKTQMDSLKALRKDNVLKNIVGAPQEVDSLQELLQELDNFSMDLEDETNDTLLEDTKNGTSEMSPYEAKKSEVSEKLAYRQMLMRGREERLSQSQDYSAPRTFTDTVAINKGLHWNVSIYKDQFILPGSRVTLLLNESVHWRGHTFPKNTFVYANSNLQGNRVVLEVSHIASVPVNLMAIDPLDGIEGLHNERAGELLQEFKTDLEKQGIDEVSRLAGASINSPLASRLISSFGQFFQKRKYREQDKILLVHGDQLYLVNKD</sequence>
<dbReference type="RefSeq" id="WP_154920384.1">
    <property type="nucleotide sequence ID" value="NZ_VUOE01000003.1"/>
</dbReference>
<keyword evidence="1" id="KW-1133">Transmembrane helix</keyword>
<feature type="transmembrane region" description="Helical" evidence="1">
    <location>
        <begin position="21"/>
        <end position="40"/>
    </location>
</feature>
<evidence type="ECO:0000313" key="3">
    <source>
        <dbReference type="EMBL" id="KAA2215757.1"/>
    </source>
</evidence>
<dbReference type="InterPro" id="IPR055407">
    <property type="entry name" value="TraM_C"/>
</dbReference>
<feature type="domain" description="Conjugative transposon TraM C-terminal" evidence="2">
    <location>
        <begin position="193"/>
        <end position="335"/>
    </location>
</feature>
<dbReference type="Pfam" id="PF12508">
    <property type="entry name" value="Transposon_TraM"/>
    <property type="match status" value="1"/>
</dbReference>